<evidence type="ECO:0000313" key="3">
    <source>
        <dbReference type="Proteomes" id="UP000195573"/>
    </source>
</evidence>
<reference evidence="2 3" key="1">
    <citation type="submission" date="2017-04" db="EMBL/GenBank/DDBJ databases">
        <title>Complete Genome Sequence of the Bacillus horikoshii 20a strain from Cuatro Cienegas, Coahuila, Mexico.</title>
        <authorList>
            <person name="Zarza E."/>
            <person name="Alcaraz L.D."/>
            <person name="Aguilar-Salinas B."/>
            <person name="Islas A."/>
            <person name="Olmedo-Alvarez G."/>
        </authorList>
    </citation>
    <scope>NUCLEOTIDE SEQUENCE [LARGE SCALE GENOMIC DNA]</scope>
    <source>
        <strain evidence="2 3">20a</strain>
    </source>
</reference>
<evidence type="ECO:0000313" key="2">
    <source>
        <dbReference type="EMBL" id="ART75258.1"/>
    </source>
</evidence>
<feature type="compositionally biased region" description="Basic and acidic residues" evidence="1">
    <location>
        <begin position="39"/>
        <end position="57"/>
    </location>
</feature>
<proteinExistence type="predicted"/>
<dbReference type="EMBL" id="CP020880">
    <property type="protein sequence ID" value="ART75258.1"/>
    <property type="molecule type" value="Genomic_DNA"/>
</dbReference>
<name>A0ABN4ZF19_9BACI</name>
<accession>A0ABN4ZF19</accession>
<gene>
    <name evidence="2" type="ORF">B4U37_04005</name>
</gene>
<organism evidence="2 3">
    <name type="scientific">Sutcliffiella horikoshii</name>
    <dbReference type="NCBI Taxonomy" id="79883"/>
    <lineage>
        <taxon>Bacteria</taxon>
        <taxon>Bacillati</taxon>
        <taxon>Bacillota</taxon>
        <taxon>Bacilli</taxon>
        <taxon>Bacillales</taxon>
        <taxon>Bacillaceae</taxon>
        <taxon>Sutcliffiella</taxon>
    </lineage>
</organism>
<keyword evidence="3" id="KW-1185">Reference proteome</keyword>
<evidence type="ECO:0000256" key="1">
    <source>
        <dbReference type="SAM" id="MobiDB-lite"/>
    </source>
</evidence>
<protein>
    <submittedName>
        <fullName evidence="2">Uncharacterized protein</fullName>
    </submittedName>
</protein>
<feature type="region of interest" description="Disordered" evidence="1">
    <location>
        <begin position="33"/>
        <end position="57"/>
    </location>
</feature>
<dbReference type="Proteomes" id="UP000195573">
    <property type="component" value="Chromosome"/>
</dbReference>
<sequence>MPLSFQVTAIQGPPIPANLHAFHFHYRPFCNTGTGVDEDSSKDKNMAPDSMDNNKDKMALDEGRHKSNAHQPVFADMHDDFAQSVDWNT</sequence>